<accession>A0ABP7GVB5</accession>
<comment type="caution">
    <text evidence="5">The sequence shown here is derived from an EMBL/GenBank/DDBJ whole genome shotgun (WGS) entry which is preliminary data.</text>
</comment>
<organism evidence="5 6">
    <name type="scientific">Microbacterium kribbense</name>
    <dbReference type="NCBI Taxonomy" id="433645"/>
    <lineage>
        <taxon>Bacteria</taxon>
        <taxon>Bacillati</taxon>
        <taxon>Actinomycetota</taxon>
        <taxon>Actinomycetes</taxon>
        <taxon>Micrococcales</taxon>
        <taxon>Microbacteriaceae</taxon>
        <taxon>Microbacterium</taxon>
    </lineage>
</organism>
<evidence type="ECO:0000256" key="3">
    <source>
        <dbReference type="ARBA" id="ARBA00022729"/>
    </source>
</evidence>
<evidence type="ECO:0000259" key="4">
    <source>
        <dbReference type="Pfam" id="PF09084"/>
    </source>
</evidence>
<dbReference type="Pfam" id="PF09084">
    <property type="entry name" value="NMT1"/>
    <property type="match status" value="1"/>
</dbReference>
<dbReference type="EMBL" id="BAABAF010000009">
    <property type="protein sequence ID" value="GAA3773327.1"/>
    <property type="molecule type" value="Genomic_DNA"/>
</dbReference>
<keyword evidence="6" id="KW-1185">Reference proteome</keyword>
<evidence type="ECO:0000256" key="1">
    <source>
        <dbReference type="ARBA" id="ARBA00004418"/>
    </source>
</evidence>
<feature type="domain" description="SsuA/THI5-like" evidence="4">
    <location>
        <begin position="52"/>
        <end position="273"/>
    </location>
</feature>
<reference evidence="6" key="1">
    <citation type="journal article" date="2019" name="Int. J. Syst. Evol. Microbiol.">
        <title>The Global Catalogue of Microorganisms (GCM) 10K type strain sequencing project: providing services to taxonomists for standard genome sequencing and annotation.</title>
        <authorList>
            <consortium name="The Broad Institute Genomics Platform"/>
            <consortium name="The Broad Institute Genome Sequencing Center for Infectious Disease"/>
            <person name="Wu L."/>
            <person name="Ma J."/>
        </authorList>
    </citation>
    <scope>NUCLEOTIDE SEQUENCE [LARGE SCALE GENOMIC DNA]</scope>
    <source>
        <strain evidence="6">JCM 16950</strain>
    </source>
</reference>
<dbReference type="InterPro" id="IPR015168">
    <property type="entry name" value="SsuA/THI5"/>
</dbReference>
<dbReference type="Gene3D" id="3.40.190.10">
    <property type="entry name" value="Periplasmic binding protein-like II"/>
    <property type="match status" value="2"/>
</dbReference>
<dbReference type="Proteomes" id="UP001500540">
    <property type="component" value="Unassembled WGS sequence"/>
</dbReference>
<dbReference type="PANTHER" id="PTHR30024">
    <property type="entry name" value="ALIPHATIC SULFONATES-BINDING PROTEIN-RELATED"/>
    <property type="match status" value="1"/>
</dbReference>
<name>A0ABP7GVB5_9MICO</name>
<dbReference type="PROSITE" id="PS51257">
    <property type="entry name" value="PROKAR_LIPOPROTEIN"/>
    <property type="match status" value="1"/>
</dbReference>
<gene>
    <name evidence="5" type="ORF">GCM10022240_26570</name>
</gene>
<sequence length="338" mass="35104">MRRNQTLLSAAAVLVSAALLTSCSGSPSSGSSNSAGAGELTSITVGVLPIVDVLPVYVGIQEGIFKKHGLEVTPSVAQGGAALIPSVLQGSVPITFTNTISHMIAYNKGLPVKYLASAVYSESPSGPSSADHPASILATAPDSPITSVKQLAGKTISINALKGIQELAVRNAVDVGGGDSSTVKFLALPLQQAQGALEAGRVDAISINEPFTTAALKAGDQIIAHPFTDFKIPAADYADYTTSTKYADAHPDVVKNFTAAITEASEWARTHEAAARKVLLTYTKLSAQDAQEITLPYYEAQADPASLQELADLALKYKILDKPLDVTSMLGDAAVLQK</sequence>
<comment type="similarity">
    <text evidence="2">Belongs to the bacterial solute-binding protein SsuA/TauA family.</text>
</comment>
<evidence type="ECO:0000256" key="2">
    <source>
        <dbReference type="ARBA" id="ARBA00010742"/>
    </source>
</evidence>
<keyword evidence="3" id="KW-0732">Signal</keyword>
<evidence type="ECO:0000313" key="6">
    <source>
        <dbReference type="Proteomes" id="UP001500540"/>
    </source>
</evidence>
<dbReference type="PANTHER" id="PTHR30024:SF47">
    <property type="entry name" value="TAURINE-BINDING PERIPLASMIC PROTEIN"/>
    <property type="match status" value="1"/>
</dbReference>
<proteinExistence type="inferred from homology"/>
<comment type="subcellular location">
    <subcellularLocation>
        <location evidence="1">Periplasm</location>
    </subcellularLocation>
</comment>
<protein>
    <submittedName>
        <fullName evidence="5">Aliphatic sulfonate ABC transporter substrate-binding protein</fullName>
    </submittedName>
</protein>
<evidence type="ECO:0000313" key="5">
    <source>
        <dbReference type="EMBL" id="GAA3773327.1"/>
    </source>
</evidence>
<dbReference type="SUPFAM" id="SSF53850">
    <property type="entry name" value="Periplasmic binding protein-like II"/>
    <property type="match status" value="1"/>
</dbReference>